<dbReference type="EMBL" id="GBRH01256721">
    <property type="protein sequence ID" value="JAD41174.1"/>
    <property type="molecule type" value="Transcribed_RNA"/>
</dbReference>
<sequence>MFQLAAGKFISTLNLLKLTGKYNGSYCDRAACMQCKICECSLSLPTI</sequence>
<proteinExistence type="predicted"/>
<name>A0A0A8ZP46_ARUDO</name>
<organism evidence="1">
    <name type="scientific">Arundo donax</name>
    <name type="common">Giant reed</name>
    <name type="synonym">Donax arundinaceus</name>
    <dbReference type="NCBI Taxonomy" id="35708"/>
    <lineage>
        <taxon>Eukaryota</taxon>
        <taxon>Viridiplantae</taxon>
        <taxon>Streptophyta</taxon>
        <taxon>Embryophyta</taxon>
        <taxon>Tracheophyta</taxon>
        <taxon>Spermatophyta</taxon>
        <taxon>Magnoliopsida</taxon>
        <taxon>Liliopsida</taxon>
        <taxon>Poales</taxon>
        <taxon>Poaceae</taxon>
        <taxon>PACMAD clade</taxon>
        <taxon>Arundinoideae</taxon>
        <taxon>Arundineae</taxon>
        <taxon>Arundo</taxon>
    </lineage>
</organism>
<reference evidence="1" key="2">
    <citation type="journal article" date="2015" name="Data Brief">
        <title>Shoot transcriptome of the giant reed, Arundo donax.</title>
        <authorList>
            <person name="Barrero R.A."/>
            <person name="Guerrero F.D."/>
            <person name="Moolhuijzen P."/>
            <person name="Goolsby J.A."/>
            <person name="Tidwell J."/>
            <person name="Bellgard S.E."/>
            <person name="Bellgard M.I."/>
        </authorList>
    </citation>
    <scope>NUCLEOTIDE SEQUENCE</scope>
    <source>
        <tissue evidence="1">Shoot tissue taken approximately 20 cm above the soil surface</tissue>
    </source>
</reference>
<protein>
    <submittedName>
        <fullName evidence="1">Uncharacterized protein</fullName>
    </submittedName>
</protein>
<reference evidence="1" key="1">
    <citation type="submission" date="2014-09" db="EMBL/GenBank/DDBJ databases">
        <authorList>
            <person name="Magalhaes I.L.F."/>
            <person name="Oliveira U."/>
            <person name="Santos F.R."/>
            <person name="Vidigal T.H.D.A."/>
            <person name="Brescovit A.D."/>
            <person name="Santos A.J."/>
        </authorList>
    </citation>
    <scope>NUCLEOTIDE SEQUENCE</scope>
    <source>
        <tissue evidence="1">Shoot tissue taken approximately 20 cm above the soil surface</tissue>
    </source>
</reference>
<dbReference type="AlphaFoldDB" id="A0A0A8ZP46"/>
<evidence type="ECO:0000313" key="1">
    <source>
        <dbReference type="EMBL" id="JAD41174.1"/>
    </source>
</evidence>
<accession>A0A0A8ZP46</accession>